<keyword evidence="2" id="KW-1185">Reference proteome</keyword>
<dbReference type="EMBL" id="LFBU01000001">
    <property type="protein sequence ID" value="KMQ74067.1"/>
    <property type="molecule type" value="Genomic_DNA"/>
</dbReference>
<dbReference type="RefSeq" id="WP_048494328.1">
    <property type="nucleotide sequence ID" value="NZ_LFBU01000001.1"/>
</dbReference>
<reference evidence="1 2" key="1">
    <citation type="submission" date="2015-06" db="EMBL/GenBank/DDBJ databases">
        <title>Marinobacter subterrani, a genetically tractable neutrophilic iron-oxidizing strain isolated from the Soudan Iron Mine.</title>
        <authorList>
            <person name="Bonis B.M."/>
            <person name="Gralnick J.A."/>
        </authorList>
    </citation>
    <scope>NUCLEOTIDE SEQUENCE [LARGE SCALE GENOMIC DNA]</scope>
    <source>
        <strain evidence="1 2">JG233</strain>
    </source>
</reference>
<evidence type="ECO:0000313" key="1">
    <source>
        <dbReference type="EMBL" id="KMQ74067.1"/>
    </source>
</evidence>
<comment type="caution">
    <text evidence="1">The sequence shown here is derived from an EMBL/GenBank/DDBJ whole genome shotgun (WGS) entry which is preliminary data.</text>
</comment>
<proteinExistence type="predicted"/>
<dbReference type="Proteomes" id="UP000036102">
    <property type="component" value="Unassembled WGS sequence"/>
</dbReference>
<gene>
    <name evidence="1" type="ORF">Msub_10238</name>
</gene>
<accession>A0A0J7J7F0</accession>
<dbReference type="PATRIC" id="fig|1658765.3.peg.231"/>
<name>A0A0J7J7F0_9GAMM</name>
<dbReference type="AlphaFoldDB" id="A0A0J7J7F0"/>
<organism evidence="1 2">
    <name type="scientific">Marinobacter subterrani</name>
    <dbReference type="NCBI Taxonomy" id="1658765"/>
    <lineage>
        <taxon>Bacteria</taxon>
        <taxon>Pseudomonadati</taxon>
        <taxon>Pseudomonadota</taxon>
        <taxon>Gammaproteobacteria</taxon>
        <taxon>Pseudomonadales</taxon>
        <taxon>Marinobacteraceae</taxon>
        <taxon>Marinobacter</taxon>
    </lineage>
</organism>
<sequence>MRVEDIEFLDQRTFTLLIDIALLLDESERCDKPWIASSFARSAIMNSSLLLECISNSCLTTLALPSKLLNEIDRLPVLSKLDYFLFANTGAHIDRGCREVQLVSEVLKLRDHIVHPKPKPGNYVSDDRGERVDYGSSSSMDIAFDSRDWDHKDGAKVAHAVTQFLELFFLNWCRLEKGHITRMLGCREKGLLSTDQVMWVQVSGPIYGLILKWLPSLLAFMDVRSGGDKA</sequence>
<protein>
    <submittedName>
        <fullName evidence="1">Uncharacterized protein</fullName>
    </submittedName>
</protein>
<evidence type="ECO:0000313" key="2">
    <source>
        <dbReference type="Proteomes" id="UP000036102"/>
    </source>
</evidence>